<organism evidence="2 3">
    <name type="scientific">Hymenobacter ginsengisoli</name>
    <dbReference type="NCBI Taxonomy" id="1051626"/>
    <lineage>
        <taxon>Bacteria</taxon>
        <taxon>Pseudomonadati</taxon>
        <taxon>Bacteroidota</taxon>
        <taxon>Cytophagia</taxon>
        <taxon>Cytophagales</taxon>
        <taxon>Hymenobacteraceae</taxon>
        <taxon>Hymenobacter</taxon>
    </lineage>
</organism>
<evidence type="ECO:0000313" key="3">
    <source>
        <dbReference type="Proteomes" id="UP001501243"/>
    </source>
</evidence>
<feature type="transmembrane region" description="Helical" evidence="1">
    <location>
        <begin position="14"/>
        <end position="34"/>
    </location>
</feature>
<keyword evidence="3" id="KW-1185">Reference proteome</keyword>
<evidence type="ECO:0000256" key="1">
    <source>
        <dbReference type="SAM" id="Phobius"/>
    </source>
</evidence>
<evidence type="ECO:0000313" key="2">
    <source>
        <dbReference type="EMBL" id="GAA4509364.1"/>
    </source>
</evidence>
<keyword evidence="1" id="KW-0472">Membrane</keyword>
<dbReference type="EMBL" id="BAABGQ010000016">
    <property type="protein sequence ID" value="GAA4509364.1"/>
    <property type="molecule type" value="Genomic_DNA"/>
</dbReference>
<keyword evidence="1" id="KW-1133">Transmembrane helix</keyword>
<sequence>MGVGTFGKREAGDLFRAVLLGVALAGVNAVLLGMDYMGGRRMGMVGEWPFHGCPLSWCLAASVWCLAVSV</sequence>
<proteinExistence type="predicted"/>
<accession>A0ABP8QRC2</accession>
<name>A0ABP8QRC2_9BACT</name>
<protein>
    <submittedName>
        <fullName evidence="2">Uncharacterized protein</fullName>
    </submittedName>
</protein>
<reference evidence="3" key="1">
    <citation type="journal article" date="2019" name="Int. J. Syst. Evol. Microbiol.">
        <title>The Global Catalogue of Microorganisms (GCM) 10K type strain sequencing project: providing services to taxonomists for standard genome sequencing and annotation.</title>
        <authorList>
            <consortium name="The Broad Institute Genomics Platform"/>
            <consortium name="The Broad Institute Genome Sequencing Center for Infectious Disease"/>
            <person name="Wu L."/>
            <person name="Ma J."/>
        </authorList>
    </citation>
    <scope>NUCLEOTIDE SEQUENCE [LARGE SCALE GENOMIC DNA]</scope>
    <source>
        <strain evidence="3">JCM 17841</strain>
    </source>
</reference>
<keyword evidence="1" id="KW-0812">Transmembrane</keyword>
<comment type="caution">
    <text evidence="2">The sequence shown here is derived from an EMBL/GenBank/DDBJ whole genome shotgun (WGS) entry which is preliminary data.</text>
</comment>
<dbReference type="Proteomes" id="UP001501243">
    <property type="component" value="Unassembled WGS sequence"/>
</dbReference>
<gene>
    <name evidence="2" type="ORF">GCM10023172_42760</name>
</gene>